<dbReference type="RefSeq" id="WP_200248894.1">
    <property type="nucleotide sequence ID" value="NZ_NRRY01000055.1"/>
</dbReference>
<sequence length="523" mass="59443">MLEIQTPPGCETERAYILAVLLDDWLGLPYCLTQAERDDVSIRLTDQPGDLRLPDSFFSQFRQAPEAWLSEPSLPALTPAGQLPSWDSRALAPDILLTDPRLPILYGDADTSPGPGRAAEQSDRIDMPLDVFGAAFFMLSRYEEAVLPDRDNHERFPATASLAQRAGFLDRPIIDEYVETLWAAMQRRWPRLQRKPRHARTLVSCDVDSPFAFNAGSGLRERLATEEHGRTRKGQEAPFPCSSVFFRGKTTAASGYRLARGLAADLLKRRSPRLAGRNLRGQWRARRGDHSLDPHRLGLEHIMDLNDRAGRAVAFYFIPENTHPKLDNRVSLDDPRLRALLRQIHARGHEIGLHPGYNSYRHPEAMARSVATLRRVLDEEGIDQPQLGGRQHYLRWETPTTARLWDDNGLDYDSTLSYADRPGFRCGTCREYSLYDLQQRRPLRLRERPLIVMECSVIAERYLGLGYSDQALALMQRYRDTCQRFGGDFTLLWHNSHLGSEADRRFYAALVGENAADVASLTH</sequence>
<dbReference type="AlphaFoldDB" id="A0A9X0WDH1"/>
<evidence type="ECO:0000313" key="3">
    <source>
        <dbReference type="Proteomes" id="UP001138768"/>
    </source>
</evidence>
<dbReference type="InterPro" id="IPR011330">
    <property type="entry name" value="Glyco_hydro/deAcase_b/a-brl"/>
</dbReference>
<accession>A0A9X0WDH1</accession>
<feature type="domain" description="DUF7033" evidence="1">
    <location>
        <begin position="128"/>
        <end position="214"/>
    </location>
</feature>
<protein>
    <recommendedName>
        <fullName evidence="1">DUF7033 domain-containing protein</fullName>
    </recommendedName>
</protein>
<gene>
    <name evidence="2" type="ORF">CKO42_21775</name>
</gene>
<evidence type="ECO:0000313" key="2">
    <source>
        <dbReference type="EMBL" id="MBK1621003.1"/>
    </source>
</evidence>
<dbReference type="Pfam" id="PF23019">
    <property type="entry name" value="DUF7033"/>
    <property type="match status" value="1"/>
</dbReference>
<dbReference type="SUPFAM" id="SSF88713">
    <property type="entry name" value="Glycoside hydrolase/deacetylase"/>
    <property type="match status" value="1"/>
</dbReference>
<keyword evidence="3" id="KW-1185">Reference proteome</keyword>
<evidence type="ECO:0000259" key="1">
    <source>
        <dbReference type="Pfam" id="PF23019"/>
    </source>
</evidence>
<name>A0A9X0WDH1_9GAMM</name>
<comment type="caution">
    <text evidence="2">The sequence shown here is derived from an EMBL/GenBank/DDBJ whole genome shotgun (WGS) entry which is preliminary data.</text>
</comment>
<reference evidence="2 3" key="1">
    <citation type="journal article" date="2020" name="Microorganisms">
        <title>Osmotic Adaptation and Compatible Solute Biosynthesis of Phototrophic Bacteria as Revealed from Genome Analyses.</title>
        <authorList>
            <person name="Imhoff J.F."/>
            <person name="Rahn T."/>
            <person name="Kunzel S."/>
            <person name="Keller A."/>
            <person name="Neulinger S.C."/>
        </authorList>
    </citation>
    <scope>NUCLEOTIDE SEQUENCE [LARGE SCALE GENOMIC DNA]</scope>
    <source>
        <strain evidence="2 3">DSM 25653</strain>
    </source>
</reference>
<organism evidence="2 3">
    <name type="scientific">Lamprobacter modestohalophilus</name>
    <dbReference type="NCBI Taxonomy" id="1064514"/>
    <lineage>
        <taxon>Bacteria</taxon>
        <taxon>Pseudomonadati</taxon>
        <taxon>Pseudomonadota</taxon>
        <taxon>Gammaproteobacteria</taxon>
        <taxon>Chromatiales</taxon>
        <taxon>Chromatiaceae</taxon>
        <taxon>Lamprobacter</taxon>
    </lineage>
</organism>
<dbReference type="Proteomes" id="UP001138768">
    <property type="component" value="Unassembled WGS sequence"/>
</dbReference>
<dbReference type="CDD" id="cd10931">
    <property type="entry name" value="CE4_u7"/>
    <property type="match status" value="1"/>
</dbReference>
<dbReference type="Gene3D" id="3.20.20.370">
    <property type="entry name" value="Glycoside hydrolase/deacetylase"/>
    <property type="match status" value="1"/>
</dbReference>
<proteinExistence type="predicted"/>
<dbReference type="GO" id="GO:0005975">
    <property type="term" value="P:carbohydrate metabolic process"/>
    <property type="evidence" value="ECO:0007669"/>
    <property type="project" value="InterPro"/>
</dbReference>
<dbReference type="InterPro" id="IPR054297">
    <property type="entry name" value="DUF7033"/>
</dbReference>
<dbReference type="EMBL" id="NRRY01000055">
    <property type="protein sequence ID" value="MBK1621003.1"/>
    <property type="molecule type" value="Genomic_DNA"/>
</dbReference>